<dbReference type="Gene3D" id="3.40.190.10">
    <property type="entry name" value="Periplasmic binding protein-like II"/>
    <property type="match status" value="2"/>
</dbReference>
<gene>
    <name evidence="6" type="ORF">GCM10007901_26260</name>
</gene>
<keyword evidence="7" id="KW-1185">Reference proteome</keyword>
<dbReference type="EMBL" id="BSOB01000023">
    <property type="protein sequence ID" value="GLQ93675.1"/>
    <property type="molecule type" value="Genomic_DNA"/>
</dbReference>
<evidence type="ECO:0000313" key="7">
    <source>
        <dbReference type="Proteomes" id="UP001156670"/>
    </source>
</evidence>
<name>A0ABQ5XT98_9GAMM</name>
<dbReference type="InterPro" id="IPR000847">
    <property type="entry name" value="LysR_HTH_N"/>
</dbReference>
<dbReference type="Proteomes" id="UP001156670">
    <property type="component" value="Unassembled WGS sequence"/>
</dbReference>
<keyword evidence="4" id="KW-0804">Transcription</keyword>
<evidence type="ECO:0000259" key="5">
    <source>
        <dbReference type="PROSITE" id="PS50931"/>
    </source>
</evidence>
<keyword evidence="2" id="KW-0805">Transcription regulation</keyword>
<comment type="caution">
    <text evidence="6">The sequence shown here is derived from an EMBL/GenBank/DDBJ whole genome shotgun (WGS) entry which is preliminary data.</text>
</comment>
<dbReference type="PRINTS" id="PR00039">
    <property type="entry name" value="HTHLYSR"/>
</dbReference>
<feature type="domain" description="HTH lysR-type" evidence="5">
    <location>
        <begin position="2"/>
        <end position="59"/>
    </location>
</feature>
<organism evidence="6 7">
    <name type="scientific">Dyella acidisoli</name>
    <dbReference type="NCBI Taxonomy" id="1867834"/>
    <lineage>
        <taxon>Bacteria</taxon>
        <taxon>Pseudomonadati</taxon>
        <taxon>Pseudomonadota</taxon>
        <taxon>Gammaproteobacteria</taxon>
        <taxon>Lysobacterales</taxon>
        <taxon>Rhodanobacteraceae</taxon>
        <taxon>Dyella</taxon>
    </lineage>
</organism>
<proteinExistence type="inferred from homology"/>
<dbReference type="PANTHER" id="PTHR30346:SF17">
    <property type="entry name" value="LYSR FAMILY TRANSCRIPTIONAL REGULATOR"/>
    <property type="match status" value="1"/>
</dbReference>
<dbReference type="Pfam" id="PF00126">
    <property type="entry name" value="HTH_1"/>
    <property type="match status" value="1"/>
</dbReference>
<dbReference type="InterPro" id="IPR036388">
    <property type="entry name" value="WH-like_DNA-bd_sf"/>
</dbReference>
<dbReference type="RefSeq" id="WP_284321383.1">
    <property type="nucleotide sequence ID" value="NZ_BSOB01000023.1"/>
</dbReference>
<dbReference type="InterPro" id="IPR036390">
    <property type="entry name" value="WH_DNA-bd_sf"/>
</dbReference>
<dbReference type="PROSITE" id="PS50931">
    <property type="entry name" value="HTH_LYSR"/>
    <property type="match status" value="1"/>
</dbReference>
<sequence length="303" mass="33119">MFDFRQLRYFIAVAEELSFTRAAQRLHLSQPPLSQQIQALEQDLGVRLLERDKRNVMLTAPGRLFLDQARQILAMADEARTQVAEAAAGFSGHLKLAYTVSVSFHPALPQTLLRLGQNAPNVRVWLSEMYSEPQFSAIRNGQIDVGFVRDVPTHEDDARALRIDVIDREPLLLALPSGHRLAGRQSAELSEVAGDPFVVQPRELAATLYDRLVRLAAKAGFHPVIRQHAQQINGLLALVAAGIGLALVPASMQVVKLAGVSYVPLADPDAYLLLAVASQVNSSSPVVQQFLETVTEAKLALGL</sequence>
<keyword evidence="3" id="KW-0238">DNA-binding</keyword>
<protein>
    <submittedName>
        <fullName evidence="6">Transcriptional regulator</fullName>
    </submittedName>
</protein>
<dbReference type="SUPFAM" id="SSF53850">
    <property type="entry name" value="Periplasmic binding protein-like II"/>
    <property type="match status" value="1"/>
</dbReference>
<dbReference type="Gene3D" id="1.10.10.10">
    <property type="entry name" value="Winged helix-like DNA-binding domain superfamily/Winged helix DNA-binding domain"/>
    <property type="match status" value="1"/>
</dbReference>
<evidence type="ECO:0000256" key="3">
    <source>
        <dbReference type="ARBA" id="ARBA00023125"/>
    </source>
</evidence>
<evidence type="ECO:0000313" key="6">
    <source>
        <dbReference type="EMBL" id="GLQ93675.1"/>
    </source>
</evidence>
<evidence type="ECO:0000256" key="4">
    <source>
        <dbReference type="ARBA" id="ARBA00023163"/>
    </source>
</evidence>
<dbReference type="PANTHER" id="PTHR30346">
    <property type="entry name" value="TRANSCRIPTIONAL DUAL REGULATOR HCAR-RELATED"/>
    <property type="match status" value="1"/>
</dbReference>
<dbReference type="CDD" id="cd08414">
    <property type="entry name" value="PBP2_LTTR_aromatics_like"/>
    <property type="match status" value="1"/>
</dbReference>
<comment type="similarity">
    <text evidence="1">Belongs to the LysR transcriptional regulatory family.</text>
</comment>
<evidence type="ECO:0000256" key="2">
    <source>
        <dbReference type="ARBA" id="ARBA00023015"/>
    </source>
</evidence>
<accession>A0ABQ5XT98</accession>
<reference evidence="7" key="1">
    <citation type="journal article" date="2019" name="Int. J. Syst. Evol. Microbiol.">
        <title>The Global Catalogue of Microorganisms (GCM) 10K type strain sequencing project: providing services to taxonomists for standard genome sequencing and annotation.</title>
        <authorList>
            <consortium name="The Broad Institute Genomics Platform"/>
            <consortium name="The Broad Institute Genome Sequencing Center for Infectious Disease"/>
            <person name="Wu L."/>
            <person name="Ma J."/>
        </authorList>
    </citation>
    <scope>NUCLEOTIDE SEQUENCE [LARGE SCALE GENOMIC DNA]</scope>
    <source>
        <strain evidence="7">NBRC 111980</strain>
    </source>
</reference>
<evidence type="ECO:0000256" key="1">
    <source>
        <dbReference type="ARBA" id="ARBA00009437"/>
    </source>
</evidence>
<dbReference type="InterPro" id="IPR005119">
    <property type="entry name" value="LysR_subst-bd"/>
</dbReference>
<dbReference type="Pfam" id="PF03466">
    <property type="entry name" value="LysR_substrate"/>
    <property type="match status" value="1"/>
</dbReference>
<dbReference type="SUPFAM" id="SSF46785">
    <property type="entry name" value="Winged helix' DNA-binding domain"/>
    <property type="match status" value="1"/>
</dbReference>